<organism evidence="2 3">
    <name type="scientific">Acinetobacter brisouii CIP 110357</name>
    <dbReference type="NCBI Taxonomy" id="1341683"/>
    <lineage>
        <taxon>Bacteria</taxon>
        <taxon>Pseudomonadati</taxon>
        <taxon>Pseudomonadota</taxon>
        <taxon>Gammaproteobacteria</taxon>
        <taxon>Moraxellales</taxon>
        <taxon>Moraxellaceae</taxon>
        <taxon>Acinetobacter</taxon>
    </lineage>
</organism>
<feature type="transmembrane region" description="Helical" evidence="1">
    <location>
        <begin position="34"/>
        <end position="55"/>
    </location>
</feature>
<protein>
    <submittedName>
        <fullName evidence="2">Uncharacterized protein</fullName>
    </submittedName>
</protein>
<keyword evidence="3" id="KW-1185">Reference proteome</keyword>
<dbReference type="PATRIC" id="fig|1341683.3.peg.729"/>
<gene>
    <name evidence="2" type="ORF">P255_00736</name>
</gene>
<name>V2UVA2_9GAMM</name>
<dbReference type="AlphaFoldDB" id="V2UVA2"/>
<keyword evidence="1" id="KW-0472">Membrane</keyword>
<dbReference type="PANTHER" id="PTHR40407:SF1">
    <property type="entry name" value="HEPARAN-ALPHA-GLUCOSAMINIDE N-ACETYLTRANSFERASE CATALYTIC DOMAIN-CONTAINING PROTEIN"/>
    <property type="match status" value="1"/>
</dbReference>
<sequence>MHTSVDVLILLALSKVEQSPWEKPLIVLGSVPMFFYILHLYMLKFLYVIAVQIWGTNQGQYFGVNQMSYLWLIMLILLVALYPAVQAFSKFKHANK</sequence>
<evidence type="ECO:0000313" key="2">
    <source>
        <dbReference type="EMBL" id="ESK52580.1"/>
    </source>
</evidence>
<dbReference type="RefSeq" id="WP_004903680.1">
    <property type="nucleotide sequence ID" value="NZ_BBTI01000001.1"/>
</dbReference>
<evidence type="ECO:0000313" key="3">
    <source>
        <dbReference type="Proteomes" id="UP000018418"/>
    </source>
</evidence>
<dbReference type="Proteomes" id="UP000018418">
    <property type="component" value="Unassembled WGS sequence"/>
</dbReference>
<dbReference type="EMBL" id="AYEU01000003">
    <property type="protein sequence ID" value="ESK52580.1"/>
    <property type="molecule type" value="Genomic_DNA"/>
</dbReference>
<dbReference type="HOGENOM" id="CLU_2353439_0_0_6"/>
<keyword evidence="1" id="KW-0812">Transmembrane</keyword>
<proteinExistence type="predicted"/>
<reference evidence="2 3" key="1">
    <citation type="submission" date="2013-10" db="EMBL/GenBank/DDBJ databases">
        <title>The Genome Sequence of Acinetobacter brisouii CIP 110357.</title>
        <authorList>
            <consortium name="The Broad Institute Genomics Platform"/>
            <consortium name="The Broad Institute Genome Sequencing Center for Infectious Disease"/>
            <person name="Cerqueira G."/>
            <person name="Feldgarden M."/>
            <person name="Courvalin P."/>
            <person name="Grillot-Courvalin C."/>
            <person name="Clermont D."/>
            <person name="Rocha E."/>
            <person name="Yoon E.-J."/>
            <person name="Nemec A."/>
            <person name="Young S.K."/>
            <person name="Zeng Q."/>
            <person name="Gargeya S."/>
            <person name="Fitzgerald M."/>
            <person name="Abouelleil A."/>
            <person name="Alvarado L."/>
            <person name="Berlin A.M."/>
            <person name="Chapman S.B."/>
            <person name="Gainer-Dewar J."/>
            <person name="Goldberg J."/>
            <person name="Gnerre S."/>
            <person name="Griggs A."/>
            <person name="Gujja S."/>
            <person name="Hansen M."/>
            <person name="Howarth C."/>
            <person name="Imamovic A."/>
            <person name="Ireland A."/>
            <person name="Larimer J."/>
            <person name="McCowan C."/>
            <person name="Murphy C."/>
            <person name="Pearson M."/>
            <person name="Poon T.W."/>
            <person name="Priest M."/>
            <person name="Roberts A."/>
            <person name="Saif S."/>
            <person name="Shea T."/>
            <person name="Sykes S."/>
            <person name="Wortman J."/>
            <person name="Nusbaum C."/>
            <person name="Birren B."/>
        </authorList>
    </citation>
    <scope>NUCLEOTIDE SEQUENCE [LARGE SCALE GENOMIC DNA]</scope>
    <source>
        <strain evidence="2 3">CIP 110357</strain>
    </source>
</reference>
<feature type="transmembrane region" description="Helical" evidence="1">
    <location>
        <begin position="67"/>
        <end position="85"/>
    </location>
</feature>
<accession>V2UVA2</accession>
<comment type="caution">
    <text evidence="2">The sequence shown here is derived from an EMBL/GenBank/DDBJ whole genome shotgun (WGS) entry which is preliminary data.</text>
</comment>
<evidence type="ECO:0000256" key="1">
    <source>
        <dbReference type="SAM" id="Phobius"/>
    </source>
</evidence>
<keyword evidence="1" id="KW-1133">Transmembrane helix</keyword>
<dbReference type="PANTHER" id="PTHR40407">
    <property type="entry name" value="MEMBRANE PROTEIN-LIKE PROTEIN"/>
    <property type="match status" value="1"/>
</dbReference>